<dbReference type="GO" id="GO:0006281">
    <property type="term" value="P:DNA repair"/>
    <property type="evidence" value="ECO:0007669"/>
    <property type="project" value="TreeGrafter"/>
</dbReference>
<dbReference type="STRING" id="1661398.A0A482VIN0"/>
<sequence length="64" mass="7635">MDLHWNPQMEKQVQDRIYRMGQTKPIFIYKFMAVGTIEERIKAIQEKKLELANSVLQEPDELTL</sequence>
<dbReference type="GO" id="GO:0005524">
    <property type="term" value="F:ATP binding"/>
    <property type="evidence" value="ECO:0007669"/>
    <property type="project" value="UniProtKB-KW"/>
</dbReference>
<keyword evidence="5" id="KW-1185">Reference proteome</keyword>
<keyword evidence="3" id="KW-0067">ATP-binding</keyword>
<name>A0A482VIN0_ASBVE</name>
<dbReference type="PANTHER" id="PTHR45626">
    <property type="entry name" value="TRANSCRIPTION TERMINATION FACTOR 2-RELATED"/>
    <property type="match status" value="1"/>
</dbReference>
<accession>A0A482VIN0</accession>
<dbReference type="GO" id="GO:0008094">
    <property type="term" value="F:ATP-dependent activity, acting on DNA"/>
    <property type="evidence" value="ECO:0007669"/>
    <property type="project" value="TreeGrafter"/>
</dbReference>
<dbReference type="Gene3D" id="3.40.50.300">
    <property type="entry name" value="P-loop containing nucleotide triphosphate hydrolases"/>
    <property type="match status" value="1"/>
</dbReference>
<dbReference type="GO" id="GO:0016787">
    <property type="term" value="F:hydrolase activity"/>
    <property type="evidence" value="ECO:0007669"/>
    <property type="project" value="UniProtKB-KW"/>
</dbReference>
<evidence type="ECO:0000256" key="1">
    <source>
        <dbReference type="ARBA" id="ARBA00022741"/>
    </source>
</evidence>
<dbReference type="OrthoDB" id="423559at2759"/>
<evidence type="ECO:0000256" key="3">
    <source>
        <dbReference type="ARBA" id="ARBA00022840"/>
    </source>
</evidence>
<dbReference type="GO" id="GO:0005634">
    <property type="term" value="C:nucleus"/>
    <property type="evidence" value="ECO:0007669"/>
    <property type="project" value="TreeGrafter"/>
</dbReference>
<dbReference type="AlphaFoldDB" id="A0A482VIN0"/>
<evidence type="ECO:0000313" key="4">
    <source>
        <dbReference type="EMBL" id="RZC32771.1"/>
    </source>
</evidence>
<keyword evidence="2" id="KW-0378">Hydrolase</keyword>
<keyword evidence="1" id="KW-0547">Nucleotide-binding</keyword>
<comment type="caution">
    <text evidence="4">The sequence shown here is derived from an EMBL/GenBank/DDBJ whole genome shotgun (WGS) entry which is preliminary data.</text>
</comment>
<reference evidence="4 5" key="1">
    <citation type="submission" date="2017-03" db="EMBL/GenBank/DDBJ databases">
        <title>Genome of the blue death feigning beetle - Asbolus verrucosus.</title>
        <authorList>
            <person name="Rider S.D."/>
        </authorList>
    </citation>
    <scope>NUCLEOTIDE SEQUENCE [LARGE SCALE GENOMIC DNA]</scope>
    <source>
        <strain evidence="4">Butters</strain>
        <tissue evidence="4">Head and leg muscle</tissue>
    </source>
</reference>
<gene>
    <name evidence="4" type="ORF">BDFB_002013</name>
</gene>
<dbReference type="Proteomes" id="UP000292052">
    <property type="component" value="Unassembled WGS sequence"/>
</dbReference>
<organism evidence="4 5">
    <name type="scientific">Asbolus verrucosus</name>
    <name type="common">Desert ironclad beetle</name>
    <dbReference type="NCBI Taxonomy" id="1661398"/>
    <lineage>
        <taxon>Eukaryota</taxon>
        <taxon>Metazoa</taxon>
        <taxon>Ecdysozoa</taxon>
        <taxon>Arthropoda</taxon>
        <taxon>Hexapoda</taxon>
        <taxon>Insecta</taxon>
        <taxon>Pterygota</taxon>
        <taxon>Neoptera</taxon>
        <taxon>Endopterygota</taxon>
        <taxon>Coleoptera</taxon>
        <taxon>Polyphaga</taxon>
        <taxon>Cucujiformia</taxon>
        <taxon>Tenebrionidae</taxon>
        <taxon>Pimeliinae</taxon>
        <taxon>Asbolus</taxon>
    </lineage>
</organism>
<evidence type="ECO:0000256" key="2">
    <source>
        <dbReference type="ARBA" id="ARBA00022801"/>
    </source>
</evidence>
<dbReference type="SUPFAM" id="SSF52540">
    <property type="entry name" value="P-loop containing nucleoside triphosphate hydrolases"/>
    <property type="match status" value="1"/>
</dbReference>
<proteinExistence type="predicted"/>
<dbReference type="EMBL" id="QDEB01094662">
    <property type="protein sequence ID" value="RZC32771.1"/>
    <property type="molecule type" value="Genomic_DNA"/>
</dbReference>
<dbReference type="PANTHER" id="PTHR45626:SF50">
    <property type="entry name" value="TRANSCRIPTION TERMINATION FACTOR 2"/>
    <property type="match status" value="1"/>
</dbReference>
<dbReference type="InterPro" id="IPR050628">
    <property type="entry name" value="SNF2_RAD54_helicase_TF"/>
</dbReference>
<dbReference type="InterPro" id="IPR027417">
    <property type="entry name" value="P-loop_NTPase"/>
</dbReference>
<evidence type="ECO:0000313" key="5">
    <source>
        <dbReference type="Proteomes" id="UP000292052"/>
    </source>
</evidence>
<protein>
    <submittedName>
        <fullName evidence="4">Uncharacterized protein</fullName>
    </submittedName>
</protein>